<feature type="transmembrane region" description="Helical" evidence="3">
    <location>
        <begin position="70"/>
        <end position="92"/>
    </location>
</feature>
<dbReference type="InterPro" id="IPR002656">
    <property type="entry name" value="Acyl_transf_3_dom"/>
</dbReference>
<evidence type="ECO:0000256" key="1">
    <source>
        <dbReference type="ARBA" id="ARBA00004370"/>
    </source>
</evidence>
<dbReference type="Proteomes" id="UP001518925">
    <property type="component" value="Unassembled WGS sequence"/>
</dbReference>
<gene>
    <name evidence="5" type="ORF">JR050_14035</name>
</gene>
<name>A0ABS2DJV9_9BACI</name>
<dbReference type="GO" id="GO:0016746">
    <property type="term" value="F:acyltransferase activity"/>
    <property type="evidence" value="ECO:0007669"/>
    <property type="project" value="UniProtKB-KW"/>
</dbReference>
<sequence length="343" mass="40085">MNKRDAYYDNAKFLLIFLVVFGHFIQSYVNDNKIVLTLYNTIYLFHMPAFILISGYFAKGFKKEGYLKSVAKKLILPYLVFQGIYSFFYYFIQGREVSSVNPLDPHWSLWFLISLFFWNVMLYGYTKLKPGYAIFIAITLGVLVGYVNEVNSFLSLSRTFVFFPLFLVGYFLNREQFKKIRETKIKIFSVSVLVVTFICFYFYTGFEHQWLFGSKPYVVLDAYGLTGALTRLGVYALSFLTTMSFLALVPSREMFFTKWGTRTLYVYLLHGFFIKSFRNSSLVNVLNESEQIIVMSIVSLILTILLSSDFIRTTTQPFIEMKISALKRWAERVQGDHGRLQNR</sequence>
<feature type="transmembrane region" description="Helical" evidence="3">
    <location>
        <begin position="41"/>
        <end position="58"/>
    </location>
</feature>
<accession>A0ABS2DJV9</accession>
<reference evidence="5 6" key="1">
    <citation type="submission" date="2021-02" db="EMBL/GenBank/DDBJ databases">
        <title>Bacillus sp. RD4P76, an endophyte from a halophyte.</title>
        <authorList>
            <person name="Sun J.-Q."/>
        </authorList>
    </citation>
    <scope>NUCLEOTIDE SEQUENCE [LARGE SCALE GENOMIC DNA]</scope>
    <source>
        <strain evidence="5 6">RD4P76</strain>
    </source>
</reference>
<dbReference type="RefSeq" id="WP_204204131.1">
    <property type="nucleotide sequence ID" value="NZ_JAFELM010000035.1"/>
</dbReference>
<comment type="subcellular location">
    <subcellularLocation>
        <location evidence="1">Membrane</location>
    </subcellularLocation>
</comment>
<evidence type="ECO:0000256" key="3">
    <source>
        <dbReference type="SAM" id="Phobius"/>
    </source>
</evidence>
<dbReference type="PANTHER" id="PTHR37312">
    <property type="entry name" value="MEMBRANE-BOUND ACYLTRANSFERASE YKRP-RELATED"/>
    <property type="match status" value="1"/>
</dbReference>
<keyword evidence="5" id="KW-0808">Transferase</keyword>
<comment type="similarity">
    <text evidence="2">Belongs to the acyltransferase 3 family.</text>
</comment>
<feature type="transmembrane region" description="Helical" evidence="3">
    <location>
        <begin position="107"/>
        <end position="125"/>
    </location>
</feature>
<evidence type="ECO:0000256" key="2">
    <source>
        <dbReference type="ARBA" id="ARBA00007400"/>
    </source>
</evidence>
<keyword evidence="3" id="KW-0812">Transmembrane</keyword>
<feature type="transmembrane region" description="Helical" evidence="3">
    <location>
        <begin position="132"/>
        <end position="147"/>
    </location>
</feature>
<comment type="caution">
    <text evidence="5">The sequence shown here is derived from an EMBL/GenBank/DDBJ whole genome shotgun (WGS) entry which is preliminary data.</text>
</comment>
<dbReference type="InterPro" id="IPR052734">
    <property type="entry name" value="Nod_factor_acetyltransferase"/>
</dbReference>
<keyword evidence="3" id="KW-0472">Membrane</keyword>
<protein>
    <submittedName>
        <fullName evidence="5">Acyltransferase family protein</fullName>
    </submittedName>
</protein>
<keyword evidence="3" id="KW-1133">Transmembrane helix</keyword>
<organism evidence="5 6">
    <name type="scientific">Bacillus suaedaesalsae</name>
    <dbReference type="NCBI Taxonomy" id="2810349"/>
    <lineage>
        <taxon>Bacteria</taxon>
        <taxon>Bacillati</taxon>
        <taxon>Bacillota</taxon>
        <taxon>Bacilli</taxon>
        <taxon>Bacillales</taxon>
        <taxon>Bacillaceae</taxon>
        <taxon>Bacillus</taxon>
    </lineage>
</organism>
<proteinExistence type="inferred from homology"/>
<dbReference type="PANTHER" id="PTHR37312:SF1">
    <property type="entry name" value="MEMBRANE-BOUND ACYLTRANSFERASE YKRP-RELATED"/>
    <property type="match status" value="1"/>
</dbReference>
<evidence type="ECO:0000259" key="4">
    <source>
        <dbReference type="Pfam" id="PF01757"/>
    </source>
</evidence>
<feature type="transmembrane region" description="Helical" evidence="3">
    <location>
        <begin position="223"/>
        <end position="247"/>
    </location>
</feature>
<keyword evidence="6" id="KW-1185">Reference proteome</keyword>
<feature type="transmembrane region" description="Helical" evidence="3">
    <location>
        <begin position="185"/>
        <end position="203"/>
    </location>
</feature>
<evidence type="ECO:0000313" key="5">
    <source>
        <dbReference type="EMBL" id="MBM6618785.1"/>
    </source>
</evidence>
<feature type="domain" description="Acyltransferase 3" evidence="4">
    <location>
        <begin position="6"/>
        <end position="306"/>
    </location>
</feature>
<evidence type="ECO:0000313" key="6">
    <source>
        <dbReference type="Proteomes" id="UP001518925"/>
    </source>
</evidence>
<dbReference type="EMBL" id="JAFELM010000035">
    <property type="protein sequence ID" value="MBM6618785.1"/>
    <property type="molecule type" value="Genomic_DNA"/>
</dbReference>
<feature type="transmembrane region" description="Helical" evidence="3">
    <location>
        <begin position="12"/>
        <end position="29"/>
    </location>
</feature>
<feature type="transmembrane region" description="Helical" evidence="3">
    <location>
        <begin position="153"/>
        <end position="173"/>
    </location>
</feature>
<dbReference type="Pfam" id="PF01757">
    <property type="entry name" value="Acyl_transf_3"/>
    <property type="match status" value="1"/>
</dbReference>
<keyword evidence="5" id="KW-0012">Acyltransferase</keyword>